<feature type="domain" description="ParB-like N-terminal" evidence="2">
    <location>
        <begin position="32"/>
        <end position="115"/>
    </location>
</feature>
<evidence type="ECO:0000313" key="4">
    <source>
        <dbReference type="Proteomes" id="UP001596074"/>
    </source>
</evidence>
<organism evidence="3 4">
    <name type="scientific">Actinomadura rugatobispora</name>
    <dbReference type="NCBI Taxonomy" id="1994"/>
    <lineage>
        <taxon>Bacteria</taxon>
        <taxon>Bacillati</taxon>
        <taxon>Actinomycetota</taxon>
        <taxon>Actinomycetes</taxon>
        <taxon>Streptosporangiales</taxon>
        <taxon>Thermomonosporaceae</taxon>
        <taxon>Actinomadura</taxon>
    </lineage>
</organism>
<dbReference type="SUPFAM" id="SSF110849">
    <property type="entry name" value="ParB/Sulfiredoxin"/>
    <property type="match status" value="1"/>
</dbReference>
<name>A0ABW0ZP19_9ACTN</name>
<feature type="compositionally biased region" description="Polar residues" evidence="1">
    <location>
        <begin position="319"/>
        <end position="329"/>
    </location>
</feature>
<proteinExistence type="predicted"/>
<dbReference type="InterPro" id="IPR003115">
    <property type="entry name" value="ParB_N"/>
</dbReference>
<dbReference type="RefSeq" id="WP_378280663.1">
    <property type="nucleotide sequence ID" value="NZ_JBHSON010000005.1"/>
</dbReference>
<evidence type="ECO:0000259" key="2">
    <source>
        <dbReference type="SMART" id="SM00470"/>
    </source>
</evidence>
<gene>
    <name evidence="3" type="ORF">ACFPZN_05375</name>
</gene>
<evidence type="ECO:0000256" key="1">
    <source>
        <dbReference type="SAM" id="MobiDB-lite"/>
    </source>
</evidence>
<keyword evidence="4" id="KW-1185">Reference proteome</keyword>
<feature type="region of interest" description="Disordered" evidence="1">
    <location>
        <begin position="316"/>
        <end position="335"/>
    </location>
</feature>
<evidence type="ECO:0000313" key="3">
    <source>
        <dbReference type="EMBL" id="MFC5745039.1"/>
    </source>
</evidence>
<dbReference type="EMBL" id="JBHSON010000005">
    <property type="protein sequence ID" value="MFC5745039.1"/>
    <property type="molecule type" value="Genomic_DNA"/>
</dbReference>
<comment type="caution">
    <text evidence="3">The sequence shown here is derived from an EMBL/GenBank/DDBJ whole genome shotgun (WGS) entry which is preliminary data.</text>
</comment>
<sequence length="335" mass="36931">MHPAASAQTESKLAARHVRYVFEPNLAIHQIRDVEGNQVRLSEHRAPKAMVDRYAEQMRAGAIFPAIVVSDRFEIVDGNSRWMACRRNKSETIAAYICSDISALQARSLSVELNQTHGLSMTDEEIRAFVTGAVDEGQVLDTKAYSRMTGVKASRLARWVAAEHFALRAARDGLATEQLKDLADSARAALNVAKLETVFVQATTLAMDARVPAAHLRRIITEANAAPSEAEAIEVVTRARAARSEDIKAIASGFKSTPRKSKGSALHISGLLRFEVDDLLDVSPNKQAEMFTRMSRLRGLLDGALTQARVDWNLDDFPSTEQLDSPQSRDLTHVR</sequence>
<dbReference type="InterPro" id="IPR036086">
    <property type="entry name" value="ParB/Sulfiredoxin_sf"/>
</dbReference>
<accession>A0ABW0ZP19</accession>
<protein>
    <submittedName>
        <fullName evidence="3">ParB N-terminal domain-containing protein</fullName>
    </submittedName>
</protein>
<dbReference type="CDD" id="cd16387">
    <property type="entry name" value="ParB_N_Srx"/>
    <property type="match status" value="1"/>
</dbReference>
<dbReference type="Proteomes" id="UP001596074">
    <property type="component" value="Unassembled WGS sequence"/>
</dbReference>
<dbReference type="SMART" id="SM00470">
    <property type="entry name" value="ParB"/>
    <property type="match status" value="1"/>
</dbReference>
<dbReference type="Gene3D" id="3.90.1530.10">
    <property type="entry name" value="Conserved hypothetical protein from pyrococcus furiosus pfu- 392566-001, ParB domain"/>
    <property type="match status" value="1"/>
</dbReference>
<reference evidence="4" key="1">
    <citation type="journal article" date="2019" name="Int. J. Syst. Evol. Microbiol.">
        <title>The Global Catalogue of Microorganisms (GCM) 10K type strain sequencing project: providing services to taxonomists for standard genome sequencing and annotation.</title>
        <authorList>
            <consortium name="The Broad Institute Genomics Platform"/>
            <consortium name="The Broad Institute Genome Sequencing Center for Infectious Disease"/>
            <person name="Wu L."/>
            <person name="Ma J."/>
        </authorList>
    </citation>
    <scope>NUCLEOTIDE SEQUENCE [LARGE SCALE GENOMIC DNA]</scope>
    <source>
        <strain evidence="4">KCTC 42087</strain>
    </source>
</reference>